<name>A0A427Y510_9TREE</name>
<protein>
    <recommendedName>
        <fullName evidence="4">CsbD-like domain-containing protein</fullName>
    </recommendedName>
</protein>
<accession>A0A427Y510</accession>
<sequence length="112" mass="11548">MSEPSQFNGQVNSVLGSAKQMVGGAIETAYSAAGGSSEPSSWTTTGKKQHAEGEAEITAAQTQNYAEGFGDRLEGKKDAIVGAVTGDKAQEVAGNVQHDKGKFQMKANDPTA</sequence>
<dbReference type="PANTHER" id="PTHR40460">
    <property type="entry name" value="CHROMOSOME 1, WHOLE GENOME SHOTGUN SEQUENCE"/>
    <property type="match status" value="1"/>
</dbReference>
<evidence type="ECO:0000256" key="1">
    <source>
        <dbReference type="SAM" id="MobiDB-lite"/>
    </source>
</evidence>
<dbReference type="STRING" id="105984.A0A427Y510"/>
<organism evidence="2 3">
    <name type="scientific">Apiotrichum porosum</name>
    <dbReference type="NCBI Taxonomy" id="105984"/>
    <lineage>
        <taxon>Eukaryota</taxon>
        <taxon>Fungi</taxon>
        <taxon>Dikarya</taxon>
        <taxon>Basidiomycota</taxon>
        <taxon>Agaricomycotina</taxon>
        <taxon>Tremellomycetes</taxon>
        <taxon>Trichosporonales</taxon>
        <taxon>Trichosporonaceae</taxon>
        <taxon>Apiotrichum</taxon>
    </lineage>
</organism>
<reference evidence="2 3" key="1">
    <citation type="submission" date="2018-11" db="EMBL/GenBank/DDBJ databases">
        <title>Genome sequence of Apiotrichum porosum DSM 27194.</title>
        <authorList>
            <person name="Aliyu H."/>
            <person name="Gorte O."/>
            <person name="Ochsenreither K."/>
        </authorList>
    </citation>
    <scope>NUCLEOTIDE SEQUENCE [LARGE SCALE GENOMIC DNA]</scope>
    <source>
        <strain evidence="2 3">DSM 27194</strain>
    </source>
</reference>
<evidence type="ECO:0008006" key="4">
    <source>
        <dbReference type="Google" id="ProtNLM"/>
    </source>
</evidence>
<comment type="caution">
    <text evidence="2">The sequence shown here is derived from an EMBL/GenBank/DDBJ whole genome shotgun (WGS) entry which is preliminary data.</text>
</comment>
<dbReference type="AlphaFoldDB" id="A0A427Y510"/>
<dbReference type="Proteomes" id="UP000279236">
    <property type="component" value="Unassembled WGS sequence"/>
</dbReference>
<dbReference type="GeneID" id="39588952"/>
<dbReference type="PANTHER" id="PTHR40460:SF1">
    <property type="entry name" value="CSBD-LIKE DOMAIN-CONTAINING PROTEIN"/>
    <property type="match status" value="1"/>
</dbReference>
<gene>
    <name evidence="2" type="ORF">EHS24_004409</name>
</gene>
<dbReference type="RefSeq" id="XP_028478963.1">
    <property type="nucleotide sequence ID" value="XM_028619991.1"/>
</dbReference>
<feature type="region of interest" description="Disordered" evidence="1">
    <location>
        <begin position="31"/>
        <end position="53"/>
    </location>
</feature>
<keyword evidence="3" id="KW-1185">Reference proteome</keyword>
<dbReference type="OrthoDB" id="9999611at2759"/>
<evidence type="ECO:0000313" key="3">
    <source>
        <dbReference type="Proteomes" id="UP000279236"/>
    </source>
</evidence>
<feature type="compositionally biased region" description="Polar residues" evidence="1">
    <location>
        <begin position="37"/>
        <end position="46"/>
    </location>
</feature>
<proteinExistence type="predicted"/>
<dbReference type="EMBL" id="RSCE01000002">
    <property type="protein sequence ID" value="RSH86178.1"/>
    <property type="molecule type" value="Genomic_DNA"/>
</dbReference>
<evidence type="ECO:0000313" key="2">
    <source>
        <dbReference type="EMBL" id="RSH86178.1"/>
    </source>
</evidence>